<feature type="compositionally biased region" description="Basic and acidic residues" evidence="1">
    <location>
        <begin position="180"/>
        <end position="190"/>
    </location>
</feature>
<sequence>METEKLESKSKFPWTYNTTNLFINSYEKRIDQFLSLKKSPVNTIWKDVVNDMKKELENHYDENVLALLNEHKLCSKFTNLKKHFKKHFMDLTKTDQEKEAMFAYYGRMKDMFSDYARKHLIGTNITDIEVKNYIAGVLGEDPNFFSNMQIDENKVMITESKLLKPLNVVVENKNEVDPSKQLCLKEKKNEPSSSTSESNSANTDMNQNTILSNMMKRRIQRNCPLEPMKFMKTSKTNETKNEEVNASEFIDPSNTNSACDNDVKVIFIAPQSISNFESTDNRPSFSSLEKSSILPINEKPEQIDNASTSSQAAFVITTPKVNQIVTPSSSSKPPAWFENFLNQYNSDMEMIRNISHNINSKK</sequence>
<feature type="compositionally biased region" description="Low complexity" evidence="1">
    <location>
        <begin position="191"/>
        <end position="202"/>
    </location>
</feature>
<reference evidence="2" key="1">
    <citation type="submission" date="2021-03" db="EMBL/GenBank/DDBJ databases">
        <title>Chromosome level genome of the anhydrobiotic midge Polypedilum vanderplanki.</title>
        <authorList>
            <person name="Yoshida Y."/>
            <person name="Kikawada T."/>
            <person name="Gusev O."/>
        </authorList>
    </citation>
    <scope>NUCLEOTIDE SEQUENCE</scope>
    <source>
        <strain evidence="2">NIAS01</strain>
        <tissue evidence="2">Whole body or cell culture</tissue>
    </source>
</reference>
<dbReference type="AlphaFoldDB" id="A0A9J6BTL8"/>
<evidence type="ECO:0000256" key="1">
    <source>
        <dbReference type="SAM" id="MobiDB-lite"/>
    </source>
</evidence>
<dbReference type="EMBL" id="JADBJN010000003">
    <property type="protein sequence ID" value="KAG5673056.1"/>
    <property type="molecule type" value="Genomic_DNA"/>
</dbReference>
<evidence type="ECO:0000313" key="2">
    <source>
        <dbReference type="EMBL" id="KAG5673056.1"/>
    </source>
</evidence>
<accession>A0A9J6BTL8</accession>
<organism evidence="2 3">
    <name type="scientific">Polypedilum vanderplanki</name>
    <name type="common">Sleeping chironomid midge</name>
    <dbReference type="NCBI Taxonomy" id="319348"/>
    <lineage>
        <taxon>Eukaryota</taxon>
        <taxon>Metazoa</taxon>
        <taxon>Ecdysozoa</taxon>
        <taxon>Arthropoda</taxon>
        <taxon>Hexapoda</taxon>
        <taxon>Insecta</taxon>
        <taxon>Pterygota</taxon>
        <taxon>Neoptera</taxon>
        <taxon>Endopterygota</taxon>
        <taxon>Diptera</taxon>
        <taxon>Nematocera</taxon>
        <taxon>Chironomoidea</taxon>
        <taxon>Chironomidae</taxon>
        <taxon>Chironominae</taxon>
        <taxon>Polypedilum</taxon>
        <taxon>Polypedilum</taxon>
    </lineage>
</organism>
<comment type="caution">
    <text evidence="2">The sequence shown here is derived from an EMBL/GenBank/DDBJ whole genome shotgun (WGS) entry which is preliminary data.</text>
</comment>
<gene>
    <name evidence="2" type="ORF">PVAND_003133</name>
</gene>
<keyword evidence="3" id="KW-1185">Reference proteome</keyword>
<name>A0A9J6BTL8_POLVA</name>
<protein>
    <submittedName>
        <fullName evidence="2">Uncharacterized protein</fullName>
    </submittedName>
</protein>
<proteinExistence type="predicted"/>
<dbReference type="Proteomes" id="UP001107558">
    <property type="component" value="Chromosome 3"/>
</dbReference>
<evidence type="ECO:0000313" key="3">
    <source>
        <dbReference type="Proteomes" id="UP001107558"/>
    </source>
</evidence>
<feature type="region of interest" description="Disordered" evidence="1">
    <location>
        <begin position="180"/>
        <end position="207"/>
    </location>
</feature>